<feature type="compositionally biased region" description="Low complexity" evidence="1">
    <location>
        <begin position="221"/>
        <end position="234"/>
    </location>
</feature>
<feature type="transmembrane region" description="Helical" evidence="2">
    <location>
        <begin position="18"/>
        <end position="38"/>
    </location>
</feature>
<dbReference type="Ensembl" id="ENSMPUT00000019958.1">
    <property type="protein sequence ID" value="ENSMPUP00000019678.1"/>
    <property type="gene ID" value="ENSMPUG00000019806.1"/>
</dbReference>
<keyword evidence="2" id="KW-1133">Transmembrane helix</keyword>
<feature type="region of interest" description="Disordered" evidence="1">
    <location>
        <begin position="322"/>
        <end position="346"/>
    </location>
</feature>
<evidence type="ECO:0000256" key="2">
    <source>
        <dbReference type="SAM" id="Phobius"/>
    </source>
</evidence>
<dbReference type="InParanoid" id="M3Z7W5"/>
<protein>
    <submittedName>
        <fullName evidence="3">Uncharacterized protein</fullName>
    </submittedName>
</protein>
<name>M3Z7W5_MUSPF</name>
<accession>M3Z7W5</accession>
<dbReference type="HOGENOM" id="CLU_803031_0_0_1"/>
<keyword evidence="2" id="KW-0472">Membrane</keyword>
<keyword evidence="2" id="KW-0812">Transmembrane</keyword>
<sequence length="346" mass="36406">MPHAASARLSGVSLQRTVSLVCVSFPLFLYLCAIYCLIPRWGRGVQVLELSRSLGWRRGSCAPRGTRWARGGRLASAGDRRGSVDTRGLARDQAAPSLSLGSLTCSGVCIGRCLLLQFPGSWPGCRPGPGRAPGVCLEFWEMVITITGDPAWLIFNCIRNGERPVSAQAGPLEEGAWGRGSLGQEHGQQASQWNVLVQPGGPGFSVGLGGASQSALGVLRRGPGGPRARPGTVTERFPGALGPRTAYQHLGPGGGAEPSSWLVFKASTTLSVFEKAKSEGPREPCSSLLELECVLESAADADPESCGARPGLQCYRQAGMWPPEELRSRPPSVTCSPLEGEAGASM</sequence>
<evidence type="ECO:0000313" key="3">
    <source>
        <dbReference type="Ensembl" id="ENSMPUP00000019678.1"/>
    </source>
</evidence>
<evidence type="ECO:0000256" key="1">
    <source>
        <dbReference type="SAM" id="MobiDB-lite"/>
    </source>
</evidence>
<organism evidence="3">
    <name type="scientific">Mustela putorius furo</name>
    <name type="common">European domestic ferret</name>
    <name type="synonym">Mustela furo</name>
    <dbReference type="NCBI Taxonomy" id="9669"/>
    <lineage>
        <taxon>Eukaryota</taxon>
        <taxon>Metazoa</taxon>
        <taxon>Chordata</taxon>
        <taxon>Craniata</taxon>
        <taxon>Vertebrata</taxon>
        <taxon>Euteleostomi</taxon>
        <taxon>Mammalia</taxon>
        <taxon>Eutheria</taxon>
        <taxon>Laurasiatheria</taxon>
        <taxon>Carnivora</taxon>
        <taxon>Caniformia</taxon>
        <taxon>Musteloidea</taxon>
        <taxon>Mustelidae</taxon>
        <taxon>Mustelinae</taxon>
        <taxon>Mustela</taxon>
    </lineage>
</organism>
<proteinExistence type="predicted"/>
<dbReference type="EMBL" id="AEYP01099928">
    <property type="status" value="NOT_ANNOTATED_CDS"/>
    <property type="molecule type" value="Genomic_DNA"/>
</dbReference>
<reference evidence="3" key="1">
    <citation type="submission" date="2024-06" db="UniProtKB">
        <authorList>
            <consortium name="Ensembl"/>
        </authorList>
    </citation>
    <scope>IDENTIFICATION</scope>
</reference>
<feature type="region of interest" description="Disordered" evidence="1">
    <location>
        <begin position="221"/>
        <end position="242"/>
    </location>
</feature>
<dbReference type="AlphaFoldDB" id="M3Z7W5"/>